<feature type="region of interest" description="Disordered" evidence="2">
    <location>
        <begin position="18"/>
        <end position="64"/>
    </location>
</feature>
<evidence type="ECO:0000256" key="2">
    <source>
        <dbReference type="SAM" id="MobiDB-lite"/>
    </source>
</evidence>
<dbReference type="Pfam" id="PF18121">
    <property type="entry name" value="TFA2_Winged_2"/>
    <property type="match status" value="1"/>
</dbReference>
<evidence type="ECO:0000256" key="1">
    <source>
        <dbReference type="PIRNR" id="PIRNR016398"/>
    </source>
</evidence>
<protein>
    <recommendedName>
        <fullName evidence="1">Transcription initiation factor IIE subunit beta</fullName>
    </recommendedName>
</protein>
<organism evidence="4 5">
    <name type="scientific">Coccomyxa subellipsoidea</name>
    <dbReference type="NCBI Taxonomy" id="248742"/>
    <lineage>
        <taxon>Eukaryota</taxon>
        <taxon>Viridiplantae</taxon>
        <taxon>Chlorophyta</taxon>
        <taxon>core chlorophytes</taxon>
        <taxon>Trebouxiophyceae</taxon>
        <taxon>Trebouxiophyceae incertae sedis</taxon>
        <taxon>Coccomyxaceae</taxon>
        <taxon>Coccomyxa</taxon>
    </lineage>
</organism>
<keyword evidence="5" id="KW-1185">Reference proteome</keyword>
<keyword evidence="1" id="KW-0804">Transcription</keyword>
<evidence type="ECO:0000259" key="3">
    <source>
        <dbReference type="Pfam" id="PF18121"/>
    </source>
</evidence>
<dbReference type="PANTHER" id="PTHR12716">
    <property type="entry name" value="TRANSCRIPTION INITIATION FACTOR IIE, BETA SUBUNIT"/>
    <property type="match status" value="1"/>
</dbReference>
<sequence length="287" mass="30883">MADKSQNLQKALEAFRKRQAEIATSSASAAQRPKKAAPKRDGKPKGGRGRGRGQAQFGGDSTLTGKEAVRASVARSSVPLSKQIKTVLDHLLADRTSALTPADISERFGHDASPGTPLHMALAANDKIEVLPDGAFTYKAAHVLGDKKQLYAHLLRAPEGTLIGTLKDAYPDVASDIAALRSEGLIWMLPSVDVGGDEVLYPREELPLIRVSPDVAALWHEVTVPMDPEALEDELRRAGIAPAPRSGPRRRPPPGAKQKAKRAYRPRNVTNVHMPELFADAGPTQID</sequence>
<feature type="compositionally biased region" description="Basic residues" evidence="2">
    <location>
        <begin position="247"/>
        <end position="265"/>
    </location>
</feature>
<evidence type="ECO:0000313" key="5">
    <source>
        <dbReference type="Proteomes" id="UP001491310"/>
    </source>
</evidence>
<dbReference type="InterPro" id="IPR040501">
    <property type="entry name" value="TFA2_Winged_2"/>
</dbReference>
<name>A0ABR2YTE2_9CHLO</name>
<comment type="caution">
    <text evidence="4">The sequence shown here is derived from an EMBL/GenBank/DDBJ whole genome shotgun (WGS) entry which is preliminary data.</text>
</comment>
<evidence type="ECO:0000313" key="4">
    <source>
        <dbReference type="EMBL" id="KAK9914912.1"/>
    </source>
</evidence>
<accession>A0ABR2YTE2</accession>
<reference evidence="4 5" key="1">
    <citation type="journal article" date="2024" name="Nat. Commun.">
        <title>Phylogenomics reveals the evolutionary origins of lichenization in chlorophyte algae.</title>
        <authorList>
            <person name="Puginier C."/>
            <person name="Libourel C."/>
            <person name="Otte J."/>
            <person name="Skaloud P."/>
            <person name="Haon M."/>
            <person name="Grisel S."/>
            <person name="Petersen M."/>
            <person name="Berrin J.G."/>
            <person name="Delaux P.M."/>
            <person name="Dal Grande F."/>
            <person name="Keller J."/>
        </authorList>
    </citation>
    <scope>NUCLEOTIDE SEQUENCE [LARGE SCALE GENOMIC DNA]</scope>
    <source>
        <strain evidence="4 5">SAG 216-7</strain>
    </source>
</reference>
<comment type="similarity">
    <text evidence="1">Belongs to the TFIIE beta subunit family.</text>
</comment>
<feature type="region of interest" description="Disordered" evidence="2">
    <location>
        <begin position="239"/>
        <end position="287"/>
    </location>
</feature>
<dbReference type="InterPro" id="IPR016656">
    <property type="entry name" value="TFIIE-bsu"/>
</dbReference>
<dbReference type="EMBL" id="JALJOT010000005">
    <property type="protein sequence ID" value="KAK9914912.1"/>
    <property type="molecule type" value="Genomic_DNA"/>
</dbReference>
<dbReference type="PANTHER" id="PTHR12716:SF8">
    <property type="entry name" value="TRANSCRIPTION INITIATION FACTOR IIE SUBUNIT BETA"/>
    <property type="match status" value="1"/>
</dbReference>
<comment type="function">
    <text evidence="1">Recruits TFIIH to the initiation complex and stimulates the RNA polymerase II C-terminal domain kinase and DNA-dependent ATPase activities of TFIIH. Both TFIIH and TFIIE are required for promoter clearance by RNA polymerase.</text>
</comment>
<gene>
    <name evidence="4" type="ORF">WJX75_002193</name>
</gene>
<comment type="subcellular location">
    <subcellularLocation>
        <location evidence="1">Nucleus</location>
    </subcellularLocation>
</comment>
<dbReference type="Proteomes" id="UP001491310">
    <property type="component" value="Unassembled WGS sequence"/>
</dbReference>
<keyword evidence="1" id="KW-0238">DNA-binding</keyword>
<proteinExistence type="inferred from homology"/>
<comment type="subunit">
    <text evidence="1">Tetramer of two alpha and two beta chains.</text>
</comment>
<dbReference type="PIRSF" id="PIRSF016398">
    <property type="entry name" value="TFIIE-beta"/>
    <property type="match status" value="1"/>
</dbReference>
<keyword evidence="1" id="KW-0539">Nucleus</keyword>
<feature type="domain" description="TFA2 Winged helix" evidence="3">
    <location>
        <begin position="146"/>
        <end position="191"/>
    </location>
</feature>
<keyword evidence="1" id="KW-0805">Transcription regulation</keyword>